<evidence type="ECO:0000313" key="9">
    <source>
        <dbReference type="Proteomes" id="UP001378592"/>
    </source>
</evidence>
<dbReference type="Proteomes" id="UP001378592">
    <property type="component" value="Unassembled WGS sequence"/>
</dbReference>
<feature type="compositionally biased region" description="Acidic residues" evidence="6">
    <location>
        <begin position="238"/>
        <end position="263"/>
    </location>
</feature>
<evidence type="ECO:0000256" key="2">
    <source>
        <dbReference type="ARBA" id="ARBA00008889"/>
    </source>
</evidence>
<dbReference type="InterPro" id="IPR001790">
    <property type="entry name" value="Ribosomal_uL10"/>
</dbReference>
<comment type="function">
    <text evidence="1 5">Component of the ribosome assembly machinery. Nuclear paralog of the ribosomal protein P0, it binds pre-60S subunits at an early stage of assembly in the nucleolus, and is replaced by P0 in cytoplasmic pre-60S subunits and mature 80S ribosomes.</text>
</comment>
<dbReference type="PANTHER" id="PTHR45841:SF1">
    <property type="entry name" value="MRNA TURNOVER PROTEIN 4 HOMOLOG"/>
    <property type="match status" value="1"/>
</dbReference>
<dbReference type="GO" id="GO:0006364">
    <property type="term" value="P:rRNA processing"/>
    <property type="evidence" value="ECO:0007669"/>
    <property type="project" value="TreeGrafter"/>
</dbReference>
<evidence type="ECO:0000256" key="4">
    <source>
        <dbReference type="ARBA" id="ARBA00023242"/>
    </source>
</evidence>
<comment type="similarity">
    <text evidence="2 5">Belongs to the universal ribosomal protein uL10 family.</text>
</comment>
<dbReference type="Pfam" id="PF17777">
    <property type="entry name" value="RL10P_insert"/>
    <property type="match status" value="1"/>
</dbReference>
<dbReference type="FunFam" id="3.30.70.1730:FF:000004">
    <property type="entry name" value="Ribosome assembly factor mrt4"/>
    <property type="match status" value="1"/>
</dbReference>
<feature type="domain" description="Large ribosomal subunit protein uL10-like insertion" evidence="7">
    <location>
        <begin position="125"/>
        <end position="194"/>
    </location>
</feature>
<dbReference type="GO" id="GO:0030687">
    <property type="term" value="C:preribosome, large subunit precursor"/>
    <property type="evidence" value="ECO:0007669"/>
    <property type="project" value="TreeGrafter"/>
</dbReference>
<evidence type="ECO:0000256" key="6">
    <source>
        <dbReference type="SAM" id="MobiDB-lite"/>
    </source>
</evidence>
<dbReference type="InterPro" id="IPR033867">
    <property type="entry name" value="Mrt4"/>
</dbReference>
<dbReference type="FunFam" id="3.90.105.20:FF:000004">
    <property type="entry name" value="Ribosome assembly factor mrt4"/>
    <property type="match status" value="1"/>
</dbReference>
<accession>A0AAN9V158</accession>
<dbReference type="GO" id="GO:0000027">
    <property type="term" value="P:ribosomal large subunit assembly"/>
    <property type="evidence" value="ECO:0007669"/>
    <property type="project" value="InterPro"/>
</dbReference>
<dbReference type="InterPro" id="IPR051742">
    <property type="entry name" value="Ribosome_Assembly_uL10"/>
</dbReference>
<dbReference type="AlphaFoldDB" id="A0AAN9V158"/>
<dbReference type="InterPro" id="IPR043141">
    <property type="entry name" value="Ribosomal_uL10-like_sf"/>
</dbReference>
<feature type="region of interest" description="Disordered" evidence="6">
    <location>
        <begin position="228"/>
        <end position="263"/>
    </location>
</feature>
<keyword evidence="9" id="KW-1185">Reference proteome</keyword>
<dbReference type="Pfam" id="PF00466">
    <property type="entry name" value="Ribosomal_L10"/>
    <property type="match status" value="1"/>
</dbReference>
<gene>
    <name evidence="8" type="ORF">R5R35_011509</name>
</gene>
<proteinExistence type="inferred from homology"/>
<comment type="subunit">
    <text evidence="5">Associates with the pre-60S ribosomal particle.</text>
</comment>
<keyword evidence="5" id="KW-0690">Ribosome biogenesis</keyword>
<dbReference type="GO" id="GO:0003723">
    <property type="term" value="F:RNA binding"/>
    <property type="evidence" value="ECO:0007669"/>
    <property type="project" value="TreeGrafter"/>
</dbReference>
<dbReference type="GO" id="GO:0005730">
    <property type="term" value="C:nucleolus"/>
    <property type="evidence" value="ECO:0007669"/>
    <property type="project" value="UniProtKB-SubCell"/>
</dbReference>
<dbReference type="InterPro" id="IPR040637">
    <property type="entry name" value="Ribosomal_uL10-like_insert"/>
</dbReference>
<evidence type="ECO:0000256" key="1">
    <source>
        <dbReference type="ARBA" id="ARBA00004046"/>
    </source>
</evidence>
<evidence type="ECO:0000313" key="8">
    <source>
        <dbReference type="EMBL" id="KAK7789686.1"/>
    </source>
</evidence>
<dbReference type="SUPFAM" id="SSF160369">
    <property type="entry name" value="Ribosomal protein L10-like"/>
    <property type="match status" value="1"/>
</dbReference>
<comment type="caution">
    <text evidence="8">The sequence shown here is derived from an EMBL/GenBank/DDBJ whole genome shotgun (WGS) entry which is preliminary data.</text>
</comment>
<dbReference type="Gene3D" id="3.90.105.20">
    <property type="match status" value="1"/>
</dbReference>
<evidence type="ECO:0000256" key="3">
    <source>
        <dbReference type="ARBA" id="ARBA00022490"/>
    </source>
</evidence>
<evidence type="ECO:0000259" key="7">
    <source>
        <dbReference type="Pfam" id="PF17777"/>
    </source>
</evidence>
<dbReference type="InterPro" id="IPR043164">
    <property type="entry name" value="Ribosomal_uL10-like_insert_sf"/>
</dbReference>
<keyword evidence="4 5" id="KW-0539">Nucleus</keyword>
<comment type="subcellular location">
    <subcellularLocation>
        <location evidence="5">Cytoplasm</location>
    </subcellularLocation>
    <subcellularLocation>
        <location evidence="5">Nucleus</location>
        <location evidence="5">Nucleolus</location>
    </subcellularLocation>
</comment>
<protein>
    <recommendedName>
        <fullName evidence="5">Ribosome assembly factor mrt4</fullName>
    </recommendedName>
</protein>
<organism evidence="8 9">
    <name type="scientific">Gryllus longicercus</name>
    <dbReference type="NCBI Taxonomy" id="2509291"/>
    <lineage>
        <taxon>Eukaryota</taxon>
        <taxon>Metazoa</taxon>
        <taxon>Ecdysozoa</taxon>
        <taxon>Arthropoda</taxon>
        <taxon>Hexapoda</taxon>
        <taxon>Insecta</taxon>
        <taxon>Pterygota</taxon>
        <taxon>Neoptera</taxon>
        <taxon>Polyneoptera</taxon>
        <taxon>Orthoptera</taxon>
        <taxon>Ensifera</taxon>
        <taxon>Gryllidea</taxon>
        <taxon>Grylloidea</taxon>
        <taxon>Gryllidae</taxon>
        <taxon>Gryllinae</taxon>
        <taxon>Gryllus</taxon>
    </lineage>
</organism>
<dbReference type="Gene3D" id="3.30.70.1730">
    <property type="match status" value="1"/>
</dbReference>
<keyword evidence="3 5" id="KW-0963">Cytoplasm</keyword>
<dbReference type="EMBL" id="JAZDUA010000719">
    <property type="protein sequence ID" value="KAK7789686.1"/>
    <property type="molecule type" value="Genomic_DNA"/>
</dbReference>
<name>A0AAN9V158_9ORTH</name>
<dbReference type="GO" id="GO:0005737">
    <property type="term" value="C:cytoplasm"/>
    <property type="evidence" value="ECO:0007669"/>
    <property type="project" value="UniProtKB-SubCell"/>
</dbReference>
<dbReference type="PANTHER" id="PTHR45841">
    <property type="entry name" value="MRNA TURNOVER PROTEIN 4 MRTO4"/>
    <property type="match status" value="1"/>
</dbReference>
<sequence length="263" mass="30232">MPKSKRDKKISLTKTKKKDLQFKQQLMDEIRRCVENFSNIFVFSVKNMRNAKLKELRSEWRHSRFFFGKNKVMALGLGLTAETEVQDNLHKLAKQLTGQCGLLFTNKERDEVLEWFDNYSETDYARTGCVATKTVVLPAGPLEQFPHSMEPQLRQLGLPTSLTRGVVTLIEDTVVCQEGKPLKSEQARMLKLLGNQMAAFRLIMKCIWSKGGTFEKFSRKRGLQDVVMEQVEQNNGSNEEEEKVDEDEDENGNDTDNVDEDDN</sequence>
<dbReference type="GO" id="GO:0000956">
    <property type="term" value="P:nuclear-transcribed mRNA catabolic process"/>
    <property type="evidence" value="ECO:0007669"/>
    <property type="project" value="TreeGrafter"/>
</dbReference>
<evidence type="ECO:0000256" key="5">
    <source>
        <dbReference type="RuleBase" id="RU364039"/>
    </source>
</evidence>
<dbReference type="CDD" id="cd05796">
    <property type="entry name" value="Ribosomal_P0_like"/>
    <property type="match status" value="1"/>
</dbReference>
<reference evidence="8 9" key="1">
    <citation type="submission" date="2024-03" db="EMBL/GenBank/DDBJ databases">
        <title>The genome assembly and annotation of the cricket Gryllus longicercus Weissman &amp; Gray.</title>
        <authorList>
            <person name="Szrajer S."/>
            <person name="Gray D."/>
            <person name="Ylla G."/>
        </authorList>
    </citation>
    <scope>NUCLEOTIDE SEQUENCE [LARGE SCALE GENOMIC DNA]</scope>
    <source>
        <strain evidence="8">DAG 2021-001</strain>
        <tissue evidence="8">Whole body minus gut</tissue>
    </source>
</reference>